<dbReference type="InParanoid" id="E2BEG0"/>
<sequence>MALFTIVLSKSTPPADYQSTDQPSTSNQYGGGYPYLINVPYKSPCPENQRQDQNGNLASDGIISLIKDQNLFDKNCEEAMTGYSRIN</sequence>
<keyword evidence="2" id="KW-1185">Reference proteome</keyword>
<evidence type="ECO:0000313" key="1">
    <source>
        <dbReference type="EMBL" id="EFN85919.1"/>
    </source>
</evidence>
<evidence type="ECO:0000313" key="2">
    <source>
        <dbReference type="Proteomes" id="UP000008237"/>
    </source>
</evidence>
<dbReference type="EMBL" id="GL447775">
    <property type="protein sequence ID" value="EFN85919.1"/>
    <property type="molecule type" value="Genomic_DNA"/>
</dbReference>
<proteinExistence type="predicted"/>
<dbReference type="Proteomes" id="UP000008237">
    <property type="component" value="Unassembled WGS sequence"/>
</dbReference>
<protein>
    <submittedName>
        <fullName evidence="1">Uncharacterized protein</fullName>
    </submittedName>
</protein>
<gene>
    <name evidence="1" type="ORF">EAI_08249</name>
</gene>
<name>E2BEG0_HARSA</name>
<dbReference type="AlphaFoldDB" id="E2BEG0"/>
<accession>E2BEG0</accession>
<reference evidence="1 2" key="1">
    <citation type="journal article" date="2010" name="Science">
        <title>Genomic comparison of the ants Camponotus floridanus and Harpegnathos saltator.</title>
        <authorList>
            <person name="Bonasio R."/>
            <person name="Zhang G."/>
            <person name="Ye C."/>
            <person name="Mutti N.S."/>
            <person name="Fang X."/>
            <person name="Qin N."/>
            <person name="Donahue G."/>
            <person name="Yang P."/>
            <person name="Li Q."/>
            <person name="Li C."/>
            <person name="Zhang P."/>
            <person name="Huang Z."/>
            <person name="Berger S.L."/>
            <person name="Reinberg D."/>
            <person name="Wang J."/>
            <person name="Liebig J."/>
        </authorList>
    </citation>
    <scope>NUCLEOTIDE SEQUENCE [LARGE SCALE GENOMIC DNA]</scope>
    <source>
        <strain evidence="1 2">R22 G/1</strain>
    </source>
</reference>
<organism evidence="2">
    <name type="scientific">Harpegnathos saltator</name>
    <name type="common">Jerdon's jumping ant</name>
    <dbReference type="NCBI Taxonomy" id="610380"/>
    <lineage>
        <taxon>Eukaryota</taxon>
        <taxon>Metazoa</taxon>
        <taxon>Ecdysozoa</taxon>
        <taxon>Arthropoda</taxon>
        <taxon>Hexapoda</taxon>
        <taxon>Insecta</taxon>
        <taxon>Pterygota</taxon>
        <taxon>Neoptera</taxon>
        <taxon>Endopterygota</taxon>
        <taxon>Hymenoptera</taxon>
        <taxon>Apocrita</taxon>
        <taxon>Aculeata</taxon>
        <taxon>Formicoidea</taxon>
        <taxon>Formicidae</taxon>
        <taxon>Ponerinae</taxon>
        <taxon>Ponerini</taxon>
        <taxon>Harpegnathos</taxon>
    </lineage>
</organism>